<accession>A0ABZ0INL0</accession>
<gene>
    <name evidence="2" type="ORF">RT717_22905</name>
</gene>
<sequence length="208" mass="22681">MKAVKIVFILSITCGWLSSAAQGIENPEEIKSLFSKENEIKGFGGVDINITDVYQERSLLLGAYGGAIINKHVMFGLAGYGISTENQFQGESGTMLNIEGGYGGLYLGGILFPNEVVHLTIPVLFGAGAFHIVDKQYFPTSFDKEYVLESTAFFVVKPSAQLEVNITQFLRVGVGATYRLIKGSDLRDISDDDLTSWGGTFSIRLGRF</sequence>
<protein>
    <recommendedName>
        <fullName evidence="4">Outer membrane protein beta-barrel domain-containing protein</fullName>
    </recommendedName>
</protein>
<reference evidence="2 3" key="1">
    <citation type="journal article" date="2023" name="Microbiol. Resour. Announc.">
        <title>Complete Genome Sequence of Imperialibacter roseus strain P4T.</title>
        <authorList>
            <person name="Tizabi D.R."/>
            <person name="Bachvaroff T."/>
            <person name="Hill R.T."/>
        </authorList>
    </citation>
    <scope>NUCLEOTIDE SEQUENCE [LARGE SCALE GENOMIC DNA]</scope>
    <source>
        <strain evidence="2 3">P4T</strain>
    </source>
</reference>
<evidence type="ECO:0000256" key="1">
    <source>
        <dbReference type="SAM" id="SignalP"/>
    </source>
</evidence>
<dbReference type="Proteomes" id="UP001302349">
    <property type="component" value="Chromosome"/>
</dbReference>
<evidence type="ECO:0008006" key="4">
    <source>
        <dbReference type="Google" id="ProtNLM"/>
    </source>
</evidence>
<keyword evidence="3" id="KW-1185">Reference proteome</keyword>
<feature type="chain" id="PRO_5045112487" description="Outer membrane protein beta-barrel domain-containing protein" evidence="1">
    <location>
        <begin position="21"/>
        <end position="208"/>
    </location>
</feature>
<name>A0ABZ0INL0_9BACT</name>
<keyword evidence="1" id="KW-0732">Signal</keyword>
<proteinExistence type="predicted"/>
<dbReference type="RefSeq" id="WP_317488676.1">
    <property type="nucleotide sequence ID" value="NZ_CP136051.1"/>
</dbReference>
<evidence type="ECO:0000313" key="2">
    <source>
        <dbReference type="EMBL" id="WOK05930.1"/>
    </source>
</evidence>
<evidence type="ECO:0000313" key="3">
    <source>
        <dbReference type="Proteomes" id="UP001302349"/>
    </source>
</evidence>
<dbReference type="EMBL" id="CP136051">
    <property type="protein sequence ID" value="WOK05930.1"/>
    <property type="molecule type" value="Genomic_DNA"/>
</dbReference>
<feature type="signal peptide" evidence="1">
    <location>
        <begin position="1"/>
        <end position="20"/>
    </location>
</feature>
<organism evidence="2 3">
    <name type="scientific">Imperialibacter roseus</name>
    <dbReference type="NCBI Taxonomy" id="1324217"/>
    <lineage>
        <taxon>Bacteria</taxon>
        <taxon>Pseudomonadati</taxon>
        <taxon>Bacteroidota</taxon>
        <taxon>Cytophagia</taxon>
        <taxon>Cytophagales</taxon>
        <taxon>Flammeovirgaceae</taxon>
        <taxon>Imperialibacter</taxon>
    </lineage>
</organism>